<dbReference type="Pfam" id="PF13976">
    <property type="entry name" value="gag_pre-integrs"/>
    <property type="match status" value="1"/>
</dbReference>
<protein>
    <submittedName>
        <fullName evidence="3">Ribonuclease H-like domain-containing protein</fullName>
    </submittedName>
</protein>
<feature type="region of interest" description="Disordered" evidence="1">
    <location>
        <begin position="976"/>
        <end position="1039"/>
    </location>
</feature>
<dbReference type="GO" id="GO:0015074">
    <property type="term" value="P:DNA integration"/>
    <property type="evidence" value="ECO:0007669"/>
    <property type="project" value="InterPro"/>
</dbReference>
<dbReference type="InterPro" id="IPR025724">
    <property type="entry name" value="GAG-pre-integrase_dom"/>
</dbReference>
<dbReference type="PANTHER" id="PTHR42648:SF32">
    <property type="entry name" value="RIBONUCLEASE H-LIKE DOMAIN, GAG-PRE-INTEGRASE DOMAIN PROTEIN-RELATED"/>
    <property type="match status" value="1"/>
</dbReference>
<evidence type="ECO:0000256" key="1">
    <source>
        <dbReference type="SAM" id="MobiDB-lite"/>
    </source>
</evidence>
<dbReference type="InterPro" id="IPR036397">
    <property type="entry name" value="RNaseH_sf"/>
</dbReference>
<evidence type="ECO:0000259" key="2">
    <source>
        <dbReference type="PROSITE" id="PS50994"/>
    </source>
</evidence>
<feature type="compositionally biased region" description="Basic and acidic residues" evidence="1">
    <location>
        <begin position="993"/>
        <end position="1039"/>
    </location>
</feature>
<feature type="compositionally biased region" description="Polar residues" evidence="1">
    <location>
        <begin position="976"/>
        <end position="985"/>
    </location>
</feature>
<name>A0A699GT58_TANCI</name>
<comment type="caution">
    <text evidence="3">The sequence shown here is derived from an EMBL/GenBank/DDBJ whole genome shotgun (WGS) entry which is preliminary data.</text>
</comment>
<dbReference type="SUPFAM" id="SSF53098">
    <property type="entry name" value="Ribonuclease H-like"/>
    <property type="match status" value="1"/>
</dbReference>
<evidence type="ECO:0000313" key="3">
    <source>
        <dbReference type="EMBL" id="GEW16540.1"/>
    </source>
</evidence>
<proteinExistence type="predicted"/>
<dbReference type="AlphaFoldDB" id="A0A699GT58"/>
<dbReference type="Pfam" id="PF14223">
    <property type="entry name" value="Retrotran_gag_2"/>
    <property type="match status" value="1"/>
</dbReference>
<feature type="domain" description="Integrase catalytic" evidence="2">
    <location>
        <begin position="830"/>
        <end position="930"/>
    </location>
</feature>
<dbReference type="Gene3D" id="3.30.420.10">
    <property type="entry name" value="Ribonuclease H-like superfamily/Ribonuclease H"/>
    <property type="match status" value="1"/>
</dbReference>
<dbReference type="InterPro" id="IPR012337">
    <property type="entry name" value="RNaseH-like_sf"/>
</dbReference>
<dbReference type="InterPro" id="IPR039537">
    <property type="entry name" value="Retrotran_Ty1/copia-like"/>
</dbReference>
<dbReference type="InterPro" id="IPR001584">
    <property type="entry name" value="Integrase_cat-core"/>
</dbReference>
<dbReference type="PROSITE" id="PS50994">
    <property type="entry name" value="INTEGRASE"/>
    <property type="match status" value="1"/>
</dbReference>
<accession>A0A699GT58</accession>
<gene>
    <name evidence="3" type="ORF">Tci_188516</name>
</gene>
<sequence length="1158" mass="131592">MAETMEQYMIKPQTDYGSGVARPKIKILDSTGVVPTKTAADAKKAIQEMANYSQKWHNRTSRGRSTKTFDELAAIQAQLNNLGRDIKKVNEKVYAAQVGCEQCKGPHYTKYSPLKEEGKTLEEAYYTQFGGPFQDTLSKFMGESAKRHVENSNLIKEIRALTDAAIRNQGALIKTFEIQNRANEQGASVSVMPLLTYLNLGLGELAHTRLTVELADTTVKPFLSISRAKIDVYKRKITLRVREENIIFKSVKPTSNLIKRVYMLSLRERIKLDLEARPMGETLVINRSLDPLNGDYIKLNDLNEPFKLRRNQGDDLIPTIKEDKMVYKGDNVVGALMNVPIFVETFFVVTDFAVLKDMDAYRDEGMGDVIVGEPFLREVVIKASRFYGMITIYNGDDDVTYQIVRSHPRFKHNTNEQCNKFPPLLMDPTLFEFYQWKNGSHAGTLACMRWNVLNPNEFKLWKMRKEQYFLMTDYALWEVILNGDSPLPTRSIDGVEKAYPPTTVDEKLARKNELKARGTLLMDLRNKHQPKFNSYKSAKSLMEAIEKRFRGNNESKKVQKILLKLQYENFNGTSSEGLDQIYNRLQKLINQLEIHKETFSQEYLNLKLLRSYFARERRALKHQDNRNKEAKDGPTNFALMAYTSSSSSSSDSATGLGYDSQGFDSQVLENQVNDKYNTGEGYHVVPPPYTRNFMPPKHDLAFADEHVVSESVTILPGIAKSKVKTSESKLKTVSESIIEDWVSDSEDKNKIETETKQIKPSFFKGNPQQELQEKGVIDSRCFRHKTGNMSYLSKYKEIDDGYVAFGGDPKGGKITGKGGLTCLFAKATLDESNLWHRKLGHINFKTMNKLFCKMKGIRREFSVARTPQQNGVAERKNRTLIEAAKTVLADFKLPITFWAEAVNTACYVQNRVLVVKPHKKIPYELFLGRKPALSFMRPFGCPVTIQNTLDHLGIGPNWMFDIDTLTMSMNYQPVFAGNQTTGPNSSEDEVAEDVGKKSTEVPRKENEVQDPAKEGDKNNQEKDVRDQEETPRKQFEQESERLYGQGEAANTNSTNIFNTVSLPINDDTDDTKIFSGAYDDEVKGAVADFNNLELTTVKFDFSLVKIASTPIDTNKALLKDEEAMDVDVYLYRSMIRSLMYLTASRPDIMFAVCACARF</sequence>
<dbReference type="GO" id="GO:0003676">
    <property type="term" value="F:nucleic acid binding"/>
    <property type="evidence" value="ECO:0007669"/>
    <property type="project" value="InterPro"/>
</dbReference>
<organism evidence="3">
    <name type="scientific">Tanacetum cinerariifolium</name>
    <name type="common">Dalmatian daisy</name>
    <name type="synonym">Chrysanthemum cinerariifolium</name>
    <dbReference type="NCBI Taxonomy" id="118510"/>
    <lineage>
        <taxon>Eukaryota</taxon>
        <taxon>Viridiplantae</taxon>
        <taxon>Streptophyta</taxon>
        <taxon>Embryophyta</taxon>
        <taxon>Tracheophyta</taxon>
        <taxon>Spermatophyta</taxon>
        <taxon>Magnoliopsida</taxon>
        <taxon>eudicotyledons</taxon>
        <taxon>Gunneridae</taxon>
        <taxon>Pentapetalae</taxon>
        <taxon>asterids</taxon>
        <taxon>campanulids</taxon>
        <taxon>Asterales</taxon>
        <taxon>Asteraceae</taxon>
        <taxon>Asteroideae</taxon>
        <taxon>Anthemideae</taxon>
        <taxon>Anthemidinae</taxon>
        <taxon>Tanacetum</taxon>
    </lineage>
</organism>
<dbReference type="EMBL" id="BKCJ010047550">
    <property type="protein sequence ID" value="GEW16540.1"/>
    <property type="molecule type" value="Genomic_DNA"/>
</dbReference>
<dbReference type="PANTHER" id="PTHR42648">
    <property type="entry name" value="TRANSPOSASE, PUTATIVE-RELATED"/>
    <property type="match status" value="1"/>
</dbReference>
<reference evidence="3" key="1">
    <citation type="journal article" date="2019" name="Sci. Rep.">
        <title>Draft genome of Tanacetum cinerariifolium, the natural source of mosquito coil.</title>
        <authorList>
            <person name="Yamashiro T."/>
            <person name="Shiraishi A."/>
            <person name="Satake H."/>
            <person name="Nakayama K."/>
        </authorList>
    </citation>
    <scope>NUCLEOTIDE SEQUENCE</scope>
</reference>